<sequence length="30" mass="3470">MARVFYIGILVKDILQKDTTNIYIVLTVND</sequence>
<dbReference type="EMBL" id="MN739035">
    <property type="protein sequence ID" value="QHT36291.1"/>
    <property type="molecule type" value="Genomic_DNA"/>
</dbReference>
<dbReference type="AlphaFoldDB" id="A0A6C0F605"/>
<evidence type="ECO:0000313" key="1">
    <source>
        <dbReference type="EMBL" id="QHT36291.1"/>
    </source>
</evidence>
<accession>A0A6C0F605</accession>
<name>A0A6C0F605_9ZZZZ</name>
<reference evidence="1" key="1">
    <citation type="journal article" date="2020" name="Nature">
        <title>Giant virus diversity and host interactions through global metagenomics.</title>
        <authorList>
            <person name="Schulz F."/>
            <person name="Roux S."/>
            <person name="Paez-Espino D."/>
            <person name="Jungbluth S."/>
            <person name="Walsh D.A."/>
            <person name="Denef V.J."/>
            <person name="McMahon K.D."/>
            <person name="Konstantinidis K.T."/>
            <person name="Eloe-Fadrosh E.A."/>
            <person name="Kyrpides N.C."/>
            <person name="Woyke T."/>
        </authorList>
    </citation>
    <scope>NUCLEOTIDE SEQUENCE</scope>
    <source>
        <strain evidence="1">GVMAG-M-3300009182-46</strain>
    </source>
</reference>
<protein>
    <submittedName>
        <fullName evidence="1">Uncharacterized protein</fullName>
    </submittedName>
</protein>
<organism evidence="1">
    <name type="scientific">viral metagenome</name>
    <dbReference type="NCBI Taxonomy" id="1070528"/>
    <lineage>
        <taxon>unclassified sequences</taxon>
        <taxon>metagenomes</taxon>
        <taxon>organismal metagenomes</taxon>
    </lineage>
</organism>
<proteinExistence type="predicted"/>